<dbReference type="InterPro" id="IPR041581">
    <property type="entry name" value="Glyoxalase_6"/>
</dbReference>
<evidence type="ECO:0000313" key="2">
    <source>
        <dbReference type="EMBL" id="RBO96376.1"/>
    </source>
</evidence>
<dbReference type="SUPFAM" id="SSF54593">
    <property type="entry name" value="Glyoxalase/Bleomycin resistance protein/Dihydroxybiphenyl dioxygenase"/>
    <property type="match status" value="1"/>
</dbReference>
<keyword evidence="3" id="KW-1185">Reference proteome</keyword>
<dbReference type="Gene3D" id="3.10.180.10">
    <property type="entry name" value="2,3-Dihydroxybiphenyl 1,2-Dioxygenase, domain 1"/>
    <property type="match status" value="1"/>
</dbReference>
<feature type="domain" description="Glyoxalase-like" evidence="1">
    <location>
        <begin position="23"/>
        <end position="73"/>
    </location>
</feature>
<dbReference type="AlphaFoldDB" id="A0A366E1Y3"/>
<dbReference type="STRING" id="1210090.GCA_001613185_01106"/>
<dbReference type="Proteomes" id="UP000252586">
    <property type="component" value="Unassembled WGS sequence"/>
</dbReference>
<evidence type="ECO:0000259" key="1">
    <source>
        <dbReference type="Pfam" id="PF18029"/>
    </source>
</evidence>
<name>A0A366E1Y3_9NOCA</name>
<dbReference type="Pfam" id="PF18029">
    <property type="entry name" value="Glyoxalase_6"/>
    <property type="match status" value="1"/>
</dbReference>
<organism evidence="2 3">
    <name type="scientific">Nocardia puris</name>
    <dbReference type="NCBI Taxonomy" id="208602"/>
    <lineage>
        <taxon>Bacteria</taxon>
        <taxon>Bacillati</taxon>
        <taxon>Actinomycetota</taxon>
        <taxon>Actinomycetes</taxon>
        <taxon>Mycobacteriales</taxon>
        <taxon>Nocardiaceae</taxon>
        <taxon>Nocardia</taxon>
    </lineage>
</organism>
<reference evidence="2 3" key="1">
    <citation type="submission" date="2018-06" db="EMBL/GenBank/DDBJ databases">
        <title>Genomic Encyclopedia of Type Strains, Phase IV (KMG-IV): sequencing the most valuable type-strain genomes for metagenomic binning, comparative biology and taxonomic classification.</title>
        <authorList>
            <person name="Goeker M."/>
        </authorList>
    </citation>
    <scope>NUCLEOTIDE SEQUENCE [LARGE SCALE GENOMIC DNA]</scope>
    <source>
        <strain evidence="2 3">DSM 44599</strain>
    </source>
</reference>
<accession>A0A366E1Y3</accession>
<dbReference type="EMBL" id="QNRE01000001">
    <property type="protein sequence ID" value="RBO96376.1"/>
    <property type="molecule type" value="Genomic_DNA"/>
</dbReference>
<comment type="caution">
    <text evidence="2">The sequence shown here is derived from an EMBL/GenBank/DDBJ whole genome shotgun (WGS) entry which is preliminary data.</text>
</comment>
<evidence type="ECO:0000313" key="3">
    <source>
        <dbReference type="Proteomes" id="UP000252586"/>
    </source>
</evidence>
<sequence length="75" mass="8531">MTLDIEYERRYVRPTWPSQAGRQHITAHLDLPVDDLDAAQRHALEAGATLADHQPQPDVRVMIDPAGHLFCLFQN</sequence>
<gene>
    <name evidence="2" type="ORF">DFR74_101391</name>
</gene>
<dbReference type="InterPro" id="IPR029068">
    <property type="entry name" value="Glyas_Bleomycin-R_OHBP_Dase"/>
</dbReference>
<proteinExistence type="predicted"/>
<protein>
    <recommendedName>
        <fullName evidence="1">Glyoxalase-like domain-containing protein</fullName>
    </recommendedName>
</protein>